<protein>
    <submittedName>
        <fullName evidence="5">L-rhamnose operon regulatory protein RhaS</fullName>
    </submittedName>
</protein>
<evidence type="ECO:0000256" key="3">
    <source>
        <dbReference type="ARBA" id="ARBA00023163"/>
    </source>
</evidence>
<dbReference type="InterPro" id="IPR009057">
    <property type="entry name" value="Homeodomain-like_sf"/>
</dbReference>
<evidence type="ECO:0000256" key="2">
    <source>
        <dbReference type="ARBA" id="ARBA00023125"/>
    </source>
</evidence>
<dbReference type="RefSeq" id="WP_099553985.1">
    <property type="nucleotide sequence ID" value="NZ_LT960614.1"/>
</dbReference>
<dbReference type="KEGG" id="hdi:HDIA_0461"/>
<dbReference type="Pfam" id="PF12833">
    <property type="entry name" value="HTH_18"/>
    <property type="match status" value="1"/>
</dbReference>
<evidence type="ECO:0000313" key="6">
    <source>
        <dbReference type="Proteomes" id="UP000223606"/>
    </source>
</evidence>
<evidence type="ECO:0000313" key="5">
    <source>
        <dbReference type="EMBL" id="SON54002.1"/>
    </source>
</evidence>
<feature type="domain" description="HTH araC/xylS-type" evidence="4">
    <location>
        <begin position="194"/>
        <end position="292"/>
    </location>
</feature>
<keyword evidence="6" id="KW-1185">Reference proteome</keyword>
<evidence type="ECO:0000259" key="4">
    <source>
        <dbReference type="PROSITE" id="PS01124"/>
    </source>
</evidence>
<dbReference type="InterPro" id="IPR050204">
    <property type="entry name" value="AraC_XylS_family_regulators"/>
</dbReference>
<sequence>MEDCFGPLFGLTNAPFLCVRPLDGAGFSMTRLQYRHHGPSGREFSLPAMNAYLLMLYLQDAYHCDLAADGTTTPVRRFREGSLCIIDLSQGASFRLHSDLNSIAFCLPHDLLEEVTELPKSPPPAALRCRRGDDDDVMRNLAASLLPLIDDPDEIARMTVRHVAVAICAHLLQRHAEAHRRAGGREPLSIWQEKDAKDFIIGHFASDLQIADVAASIGLAPGPFTRAFKAVTGVTPHRWLIRYRVGRARRLLAEAALPLDDVARRCGFADKVAMTREFVRETGRMPASAGDHGLH</sequence>
<reference evidence="6" key="1">
    <citation type="submission" date="2017-09" db="EMBL/GenBank/DDBJ databases">
        <title>Genome sequence of Nannocystis excedens DSM 71.</title>
        <authorList>
            <person name="Blom J."/>
        </authorList>
    </citation>
    <scope>NUCLEOTIDE SEQUENCE [LARGE SCALE GENOMIC DNA]</scope>
    <source>
        <strain evidence="6">type strain: E19</strain>
    </source>
</reference>
<dbReference type="GO" id="GO:0043565">
    <property type="term" value="F:sequence-specific DNA binding"/>
    <property type="evidence" value="ECO:0007669"/>
    <property type="project" value="InterPro"/>
</dbReference>
<proteinExistence type="predicted"/>
<gene>
    <name evidence="5" type="primary">rhaS_1</name>
    <name evidence="5" type="ORF">HDIA_0461</name>
</gene>
<dbReference type="AlphaFoldDB" id="A0A2C9D107"/>
<dbReference type="PANTHER" id="PTHR46796:SF14">
    <property type="entry name" value="TRANSCRIPTIONAL REGULATORY PROTEIN"/>
    <property type="match status" value="1"/>
</dbReference>
<keyword evidence="2" id="KW-0238">DNA-binding</keyword>
<dbReference type="InterPro" id="IPR018060">
    <property type="entry name" value="HTH_AraC"/>
</dbReference>
<dbReference type="SUPFAM" id="SSF46689">
    <property type="entry name" value="Homeodomain-like"/>
    <property type="match status" value="2"/>
</dbReference>
<dbReference type="SMART" id="SM00342">
    <property type="entry name" value="HTH_ARAC"/>
    <property type="match status" value="1"/>
</dbReference>
<dbReference type="PROSITE" id="PS01124">
    <property type="entry name" value="HTH_ARAC_FAMILY_2"/>
    <property type="match status" value="1"/>
</dbReference>
<dbReference type="OrthoDB" id="9806208at2"/>
<dbReference type="EMBL" id="LT960614">
    <property type="protein sequence ID" value="SON54002.1"/>
    <property type="molecule type" value="Genomic_DNA"/>
</dbReference>
<keyword evidence="3" id="KW-0804">Transcription</keyword>
<dbReference type="PANTHER" id="PTHR46796">
    <property type="entry name" value="HTH-TYPE TRANSCRIPTIONAL ACTIVATOR RHAS-RELATED"/>
    <property type="match status" value="1"/>
</dbReference>
<keyword evidence="1" id="KW-0805">Transcription regulation</keyword>
<accession>A0A2C9D107</accession>
<dbReference type="Gene3D" id="1.10.10.60">
    <property type="entry name" value="Homeodomain-like"/>
    <property type="match status" value="1"/>
</dbReference>
<organism evidence="5 6">
    <name type="scientific">Hartmannibacter diazotrophicus</name>
    <dbReference type="NCBI Taxonomy" id="1482074"/>
    <lineage>
        <taxon>Bacteria</taxon>
        <taxon>Pseudomonadati</taxon>
        <taxon>Pseudomonadota</taxon>
        <taxon>Alphaproteobacteria</taxon>
        <taxon>Hyphomicrobiales</taxon>
        <taxon>Pleomorphomonadaceae</taxon>
        <taxon>Hartmannibacter</taxon>
    </lineage>
</organism>
<name>A0A2C9D107_9HYPH</name>
<evidence type="ECO:0000256" key="1">
    <source>
        <dbReference type="ARBA" id="ARBA00023015"/>
    </source>
</evidence>
<dbReference type="GO" id="GO:0003700">
    <property type="term" value="F:DNA-binding transcription factor activity"/>
    <property type="evidence" value="ECO:0007669"/>
    <property type="project" value="InterPro"/>
</dbReference>
<dbReference type="Proteomes" id="UP000223606">
    <property type="component" value="Chromosome 1"/>
</dbReference>